<reference evidence="1 2" key="1">
    <citation type="submission" date="2015-01" db="EMBL/GenBank/DDBJ databases">
        <title>Evolution of Trichinella species and genotypes.</title>
        <authorList>
            <person name="Korhonen P.K."/>
            <person name="Edoardo P."/>
            <person name="Giuseppe L.R."/>
            <person name="Gasser R.B."/>
        </authorList>
    </citation>
    <scope>NUCLEOTIDE SEQUENCE [LARGE SCALE GENOMIC DNA]</scope>
    <source>
        <strain evidence="1">ISS1980</strain>
    </source>
</reference>
<sequence>MFAVKLLASNSTFIGELVKSCTLTIVEDFTRCRLAGPCLKCKACSKDDCLKEEHLLLDLEQQLYF</sequence>
<organism evidence="1 2">
    <name type="scientific">Trichinella papuae</name>
    <dbReference type="NCBI Taxonomy" id="268474"/>
    <lineage>
        <taxon>Eukaryota</taxon>
        <taxon>Metazoa</taxon>
        <taxon>Ecdysozoa</taxon>
        <taxon>Nematoda</taxon>
        <taxon>Enoplea</taxon>
        <taxon>Dorylaimia</taxon>
        <taxon>Trichinellida</taxon>
        <taxon>Trichinellidae</taxon>
        <taxon>Trichinella</taxon>
    </lineage>
</organism>
<keyword evidence="2" id="KW-1185">Reference proteome</keyword>
<comment type="caution">
    <text evidence="1">The sequence shown here is derived from an EMBL/GenBank/DDBJ whole genome shotgun (WGS) entry which is preliminary data.</text>
</comment>
<dbReference type="AlphaFoldDB" id="A0A0V1M390"/>
<evidence type="ECO:0000313" key="2">
    <source>
        <dbReference type="Proteomes" id="UP000054843"/>
    </source>
</evidence>
<dbReference type="Proteomes" id="UP000054843">
    <property type="component" value="Unassembled WGS sequence"/>
</dbReference>
<accession>A0A0V1M390</accession>
<gene>
    <name evidence="1" type="ORF">T10_13529</name>
</gene>
<proteinExistence type="predicted"/>
<evidence type="ECO:0000313" key="1">
    <source>
        <dbReference type="EMBL" id="KRZ66168.1"/>
    </source>
</evidence>
<dbReference type="EMBL" id="JYDO01000260">
    <property type="protein sequence ID" value="KRZ66168.1"/>
    <property type="molecule type" value="Genomic_DNA"/>
</dbReference>
<protein>
    <submittedName>
        <fullName evidence="1">Uncharacterized protein</fullName>
    </submittedName>
</protein>
<name>A0A0V1M390_9BILA</name>